<feature type="domain" description="DNA-directed RNA polymerase RpoA/D/Rpb3-type" evidence="3">
    <location>
        <begin position="184"/>
        <end position="218"/>
    </location>
</feature>
<dbReference type="InterPro" id="IPR011263">
    <property type="entry name" value="DNA-dir_RNA_pol_RpoA/D/Rpb3"/>
</dbReference>
<dbReference type="Gene3D" id="3.30.1360.10">
    <property type="entry name" value="RNA polymerase, RBP11-like subunit"/>
    <property type="match status" value="1"/>
</dbReference>
<dbReference type="GO" id="GO:0005736">
    <property type="term" value="C:RNA polymerase I complex"/>
    <property type="evidence" value="ECO:0007669"/>
    <property type="project" value="TreeGrafter"/>
</dbReference>
<feature type="non-terminal residue" evidence="4">
    <location>
        <position position="1"/>
    </location>
</feature>
<dbReference type="SUPFAM" id="SSF56553">
    <property type="entry name" value="Insert subdomain of RNA polymerase alpha subunit"/>
    <property type="match status" value="1"/>
</dbReference>
<proteinExistence type="evidence at transcript level"/>
<dbReference type="Gene3D" id="2.170.120.12">
    <property type="entry name" value="DNA-directed RNA polymerase, insert domain"/>
    <property type="match status" value="1"/>
</dbReference>
<evidence type="ECO:0000256" key="2">
    <source>
        <dbReference type="ARBA" id="ARBA00023163"/>
    </source>
</evidence>
<evidence type="ECO:0000256" key="1">
    <source>
        <dbReference type="ARBA" id="ARBA00022478"/>
    </source>
</evidence>
<protein>
    <submittedName>
        <fullName evidence="4">DNA-directed RNA polymerase I</fullName>
    </submittedName>
</protein>
<evidence type="ECO:0000313" key="4">
    <source>
        <dbReference type="EMBL" id="ACF24516.1"/>
    </source>
</evidence>
<dbReference type="InterPro" id="IPR036603">
    <property type="entry name" value="RBP11-like"/>
</dbReference>
<dbReference type="GO" id="GO:0003899">
    <property type="term" value="F:DNA-directed RNA polymerase activity"/>
    <property type="evidence" value="ECO:0007669"/>
    <property type="project" value="InterPro"/>
</dbReference>
<organism evidence="4">
    <name type="scientific">Gymnochlora stellata</name>
    <dbReference type="NCBI Taxonomy" id="67809"/>
    <lineage>
        <taxon>Eukaryota</taxon>
        <taxon>Sar</taxon>
        <taxon>Rhizaria</taxon>
        <taxon>Cercozoa</taxon>
        <taxon>Chlorarachniophyceae</taxon>
        <taxon>Gymnochlora</taxon>
    </lineage>
</organism>
<dbReference type="AlphaFoldDB" id="B5A4G4"/>
<evidence type="ECO:0000259" key="3">
    <source>
        <dbReference type="Pfam" id="PF01193"/>
    </source>
</evidence>
<name>B5A4G4_GYMST</name>
<geneLocation type="nucleomorph" evidence="4"/>
<dbReference type="PANTHER" id="PTHR11800:SF13">
    <property type="entry name" value="DNA-DIRECTED RNA POLYMERASES I AND III SUBUNIT RPAC1"/>
    <property type="match status" value="1"/>
</dbReference>
<dbReference type="GO" id="GO:0046983">
    <property type="term" value="F:protein dimerization activity"/>
    <property type="evidence" value="ECO:0007669"/>
    <property type="project" value="InterPro"/>
</dbReference>
<dbReference type="SUPFAM" id="SSF55257">
    <property type="entry name" value="RBP11-like subunits of RNA polymerase"/>
    <property type="match status" value="1"/>
</dbReference>
<dbReference type="InterPro" id="IPR050518">
    <property type="entry name" value="Rpo3/RPB3_RNA_Pol_subunit"/>
</dbReference>
<keyword evidence="4" id="KW-0542">Nucleomorph</keyword>
<accession>B5A4G4</accession>
<dbReference type="Pfam" id="PF01193">
    <property type="entry name" value="RNA_pol_L"/>
    <property type="match status" value="1"/>
</dbReference>
<reference evidence="4" key="1">
    <citation type="journal article" date="2008" name="Mol. Biol. Evol.">
        <title>Nucleus-encoded periplastid-targeted EFL in chlorarachniophytes.</title>
        <authorList>
            <person name="Gile G.H."/>
            <person name="Keeling P.J."/>
        </authorList>
    </citation>
    <scope>NUCLEOTIDE SEQUENCE</scope>
    <source>
        <strain evidence="4">CCMP 2057</strain>
    </source>
</reference>
<sequence length="230" mass="27492">KLIQDFLNFITKNIIIDEEYTIVMLLKEINLSCKKYYNKNVFAHKLKWNRFGSRIPFQSNTFFKKKQSSIDLCFKPSHQDVILTKLKPLQKLFIECHAKKSIGLVHSKYSPVSVAWFSLFTISFFIKSTIYFKNYLCSKSKEYNFSLNQYKFKHRNVYRYPNLNNPYQNTSYTNFLLRLNEKTFNINRYGHFIFTIESIGALKPEFILIEAINIIHRKIFKFCSNFLSKS</sequence>
<dbReference type="GO" id="GO:0005666">
    <property type="term" value="C:RNA polymerase III complex"/>
    <property type="evidence" value="ECO:0007669"/>
    <property type="project" value="TreeGrafter"/>
</dbReference>
<keyword evidence="2" id="KW-0804">Transcription</keyword>
<dbReference type="PANTHER" id="PTHR11800">
    <property type="entry name" value="DNA-DIRECTED RNA POLYMERASE"/>
    <property type="match status" value="1"/>
</dbReference>
<dbReference type="InterPro" id="IPR036643">
    <property type="entry name" value="RNApol_insert_sf"/>
</dbReference>
<dbReference type="EMBL" id="EU810248">
    <property type="protein sequence ID" value="ACF24516.1"/>
    <property type="molecule type" value="mRNA"/>
</dbReference>
<dbReference type="GO" id="GO:0006351">
    <property type="term" value="P:DNA-templated transcription"/>
    <property type="evidence" value="ECO:0007669"/>
    <property type="project" value="InterPro"/>
</dbReference>
<keyword evidence="1 4" id="KW-0240">DNA-directed RNA polymerase</keyword>